<keyword evidence="3" id="KW-1185">Reference proteome</keyword>
<evidence type="ECO:0008006" key="4">
    <source>
        <dbReference type="Google" id="ProtNLM"/>
    </source>
</evidence>
<proteinExistence type="predicted"/>
<keyword evidence="1" id="KW-0472">Membrane</keyword>
<evidence type="ECO:0000313" key="3">
    <source>
        <dbReference type="Proteomes" id="UP000005778"/>
    </source>
</evidence>
<dbReference type="EMBL" id="CM001488">
    <property type="protein sequence ID" value="EIM63757.1"/>
    <property type="molecule type" value="Genomic_DNA"/>
</dbReference>
<organism evidence="2 3">
    <name type="scientific">Desulfobacter postgatei 2ac9</name>
    <dbReference type="NCBI Taxonomy" id="879212"/>
    <lineage>
        <taxon>Bacteria</taxon>
        <taxon>Pseudomonadati</taxon>
        <taxon>Thermodesulfobacteriota</taxon>
        <taxon>Desulfobacteria</taxon>
        <taxon>Desulfobacterales</taxon>
        <taxon>Desulfobacteraceae</taxon>
        <taxon>Desulfobacter</taxon>
    </lineage>
</organism>
<protein>
    <recommendedName>
        <fullName evidence="4">Yip1 domain-containing protein</fullName>
    </recommendedName>
</protein>
<sequence length="216" mass="23530">MQNEKQQNEIISKGKEMGQKVFAQTKEATGQAIKALKILSRDPIGGQSEAIKNLGQSNALRAGIVLVVIFSISCFLLGHSIVSESQVVGEYMGGVAGSYFKLLFFSLIPSASVFVCFFLIMKLISQEKEQISTCIYTTGVSTLPLAVLFFCIKIFGLSNFELLSAIGIFCLSTTFFLINSSMQDIYKLSTQKSFLITPTLVLLAGVVSNVFYSALI</sequence>
<evidence type="ECO:0000313" key="2">
    <source>
        <dbReference type="EMBL" id="EIM63757.1"/>
    </source>
</evidence>
<feature type="transmembrane region" description="Helical" evidence="1">
    <location>
        <begin position="102"/>
        <end position="121"/>
    </location>
</feature>
<feature type="transmembrane region" description="Helical" evidence="1">
    <location>
        <begin position="194"/>
        <end position="215"/>
    </location>
</feature>
<feature type="transmembrane region" description="Helical" evidence="1">
    <location>
        <begin position="133"/>
        <end position="156"/>
    </location>
</feature>
<name>I5B2P4_9BACT</name>
<keyword evidence="1" id="KW-1133">Transmembrane helix</keyword>
<dbReference type="HOGENOM" id="CLU_1275979_0_0_7"/>
<gene>
    <name evidence="2" type="ORF">DespoDRAFT_01847</name>
</gene>
<keyword evidence="1" id="KW-0812">Transmembrane</keyword>
<dbReference type="Proteomes" id="UP000005778">
    <property type="component" value="Chromosome"/>
</dbReference>
<dbReference type="RefSeq" id="WP_004073019.1">
    <property type="nucleotide sequence ID" value="NZ_CM001488.1"/>
</dbReference>
<dbReference type="AlphaFoldDB" id="I5B2P4"/>
<accession>I5B2P4</accession>
<reference evidence="2 3" key="2">
    <citation type="submission" date="2012-02" db="EMBL/GenBank/DDBJ databases">
        <title>Improved High-Quality Draft sequence of Desulfobacter postgatei 2ac9.</title>
        <authorList>
            <consortium name="US DOE Joint Genome Institute"/>
            <person name="Lucas S."/>
            <person name="Han J."/>
            <person name="Lapidus A."/>
            <person name="Cheng J.-F."/>
            <person name="Goodwin L."/>
            <person name="Pitluck S."/>
            <person name="Peters L."/>
            <person name="Ovchinnikova G."/>
            <person name="Held B."/>
            <person name="Detter J.C."/>
            <person name="Han C."/>
            <person name="Tapia R."/>
            <person name="Land M."/>
            <person name="Hauser L."/>
            <person name="Kyrpides N."/>
            <person name="Ivanova N."/>
            <person name="Pagani I."/>
            <person name="Orellana R."/>
            <person name="Lovley D."/>
            <person name="Woyke T."/>
        </authorList>
    </citation>
    <scope>NUCLEOTIDE SEQUENCE [LARGE SCALE GENOMIC DNA]</scope>
    <source>
        <strain evidence="2 3">2ac9</strain>
    </source>
</reference>
<dbReference type="STRING" id="879212.DespoDRAFT_01847"/>
<feature type="transmembrane region" description="Helical" evidence="1">
    <location>
        <begin position="162"/>
        <end position="182"/>
    </location>
</feature>
<feature type="transmembrane region" description="Helical" evidence="1">
    <location>
        <begin position="62"/>
        <end position="82"/>
    </location>
</feature>
<reference evidence="2 3" key="1">
    <citation type="submission" date="2011-09" db="EMBL/GenBank/DDBJ databases">
        <authorList>
            <consortium name="US DOE Joint Genome Institute (JGI-PGF)"/>
            <person name="Lucas S."/>
            <person name="Han J."/>
            <person name="Lapidus A."/>
            <person name="Cheng J.-F."/>
            <person name="Goodwin L."/>
            <person name="Pitluck S."/>
            <person name="Peters L."/>
            <person name="Land M.L."/>
            <person name="Hauser L."/>
            <person name="Orellana R."/>
            <person name="Lovley D."/>
            <person name="Woyke T.J."/>
        </authorList>
    </citation>
    <scope>NUCLEOTIDE SEQUENCE [LARGE SCALE GENOMIC DNA]</scope>
    <source>
        <strain evidence="2 3">2ac9</strain>
    </source>
</reference>
<evidence type="ECO:0000256" key="1">
    <source>
        <dbReference type="SAM" id="Phobius"/>
    </source>
</evidence>